<dbReference type="Pfam" id="PF13439">
    <property type="entry name" value="Glyco_transf_4"/>
    <property type="match status" value="1"/>
</dbReference>
<dbReference type="PANTHER" id="PTHR12526:SF630">
    <property type="entry name" value="GLYCOSYLTRANSFERASE"/>
    <property type="match status" value="1"/>
</dbReference>
<reference evidence="3 4" key="1">
    <citation type="journal article" date="2016" name="Nat. Commun.">
        <title>Thousands of microbial genomes shed light on interconnected biogeochemical processes in an aquifer system.</title>
        <authorList>
            <person name="Anantharaman K."/>
            <person name="Brown C.T."/>
            <person name="Hug L.A."/>
            <person name="Sharon I."/>
            <person name="Castelle C.J."/>
            <person name="Probst A.J."/>
            <person name="Thomas B.C."/>
            <person name="Singh A."/>
            <person name="Wilkins M.J."/>
            <person name="Karaoz U."/>
            <person name="Brodie E.L."/>
            <person name="Williams K.H."/>
            <person name="Hubbard S.S."/>
            <person name="Banfield J.F."/>
        </authorList>
    </citation>
    <scope>NUCLEOTIDE SEQUENCE [LARGE SCALE GENOMIC DNA]</scope>
</reference>
<dbReference type="Proteomes" id="UP000177579">
    <property type="component" value="Unassembled WGS sequence"/>
</dbReference>
<protein>
    <recommendedName>
        <fullName evidence="5">Glycosyltransferase subfamily 4-like N-terminal domain-containing protein</fullName>
    </recommendedName>
</protein>
<dbReference type="SUPFAM" id="SSF53756">
    <property type="entry name" value="UDP-Glycosyltransferase/glycogen phosphorylase"/>
    <property type="match status" value="1"/>
</dbReference>
<dbReference type="CDD" id="cd03808">
    <property type="entry name" value="GT4_CapM-like"/>
    <property type="match status" value="1"/>
</dbReference>
<accession>A0A1F5TMQ6</accession>
<comment type="caution">
    <text evidence="3">The sequence shown here is derived from an EMBL/GenBank/DDBJ whole genome shotgun (WGS) entry which is preliminary data.</text>
</comment>
<dbReference type="EMBL" id="MFGO01000036">
    <property type="protein sequence ID" value="OGF40127.1"/>
    <property type="molecule type" value="Genomic_DNA"/>
</dbReference>
<dbReference type="InterPro" id="IPR001296">
    <property type="entry name" value="Glyco_trans_1"/>
</dbReference>
<dbReference type="AlphaFoldDB" id="A0A1F5TMQ6"/>
<evidence type="ECO:0000259" key="1">
    <source>
        <dbReference type="Pfam" id="PF00534"/>
    </source>
</evidence>
<feature type="domain" description="Glycosyltransferase subfamily 4-like N-terminal" evidence="2">
    <location>
        <begin position="19"/>
        <end position="180"/>
    </location>
</feature>
<evidence type="ECO:0000259" key="2">
    <source>
        <dbReference type="Pfam" id="PF13439"/>
    </source>
</evidence>
<evidence type="ECO:0008006" key="5">
    <source>
        <dbReference type="Google" id="ProtNLM"/>
    </source>
</evidence>
<dbReference type="GO" id="GO:0016757">
    <property type="term" value="F:glycosyltransferase activity"/>
    <property type="evidence" value="ECO:0007669"/>
    <property type="project" value="InterPro"/>
</dbReference>
<evidence type="ECO:0000313" key="4">
    <source>
        <dbReference type="Proteomes" id="UP000177579"/>
    </source>
</evidence>
<dbReference type="Gene3D" id="3.40.50.2000">
    <property type="entry name" value="Glycogen Phosphorylase B"/>
    <property type="match status" value="2"/>
</dbReference>
<dbReference type="InterPro" id="IPR028098">
    <property type="entry name" value="Glyco_trans_4-like_N"/>
</dbReference>
<dbReference type="PANTHER" id="PTHR12526">
    <property type="entry name" value="GLYCOSYLTRANSFERASE"/>
    <property type="match status" value="1"/>
</dbReference>
<organism evidence="3 4">
    <name type="scientific">Candidatus Falkowbacteria bacterium RIFOXYD2_FULL_34_120</name>
    <dbReference type="NCBI Taxonomy" id="1798007"/>
    <lineage>
        <taxon>Bacteria</taxon>
        <taxon>Candidatus Falkowiibacteriota</taxon>
    </lineage>
</organism>
<dbReference type="Pfam" id="PF00534">
    <property type="entry name" value="Glycos_transf_1"/>
    <property type="match status" value="1"/>
</dbReference>
<gene>
    <name evidence="3" type="ORF">A2531_05200</name>
</gene>
<evidence type="ECO:0000313" key="3">
    <source>
        <dbReference type="EMBL" id="OGF40127.1"/>
    </source>
</evidence>
<feature type="domain" description="Glycosyl transferase family 1" evidence="1">
    <location>
        <begin position="206"/>
        <end position="365"/>
    </location>
</feature>
<proteinExistence type="predicted"/>
<sequence length="393" mass="44664">MKTENNKKTILYLITQSEMGGAQKYIFDLVSHLKDEYNVEVGFGEQGETGELAIKLKEIGIKYHVIRNLKRKISFKNDFLAFWQIRKLIKKTKPDIVHLNSSKISILGSLASIFLKIKIIYTAHGWVFNEPDCNNFYKKAERFSAKFKNKIICVSEFDRQAALREKITEEVKLITVHNGVRPINFLERPEAQRKLKEKLPPSAMFKINEGDILIGSIGNLYKTKGFEYLINAGKLIINNNLHVKIIIIGKDGGEKEELENWIRQLGVQKNIILLGQLENASQILKAFDLYVCSSVKEGLSYTIIEAMLAGLPIVATSVGGNGELIEDQQTGILVDTQNAEKLAKQIINTLRNQELMNKMAINAKQKAEKYFTIGSMVEKTKNIYEEITQTHKQ</sequence>
<name>A0A1F5TMQ6_9BACT</name>